<comment type="caution">
    <text evidence="1">The sequence shown here is derived from an EMBL/GenBank/DDBJ whole genome shotgun (WGS) entry which is preliminary data.</text>
</comment>
<reference evidence="1" key="1">
    <citation type="submission" date="2019-08" db="EMBL/GenBank/DDBJ databases">
        <authorList>
            <person name="Kucharzyk K."/>
            <person name="Murdoch R.W."/>
            <person name="Higgins S."/>
            <person name="Loffler F."/>
        </authorList>
    </citation>
    <scope>NUCLEOTIDE SEQUENCE</scope>
</reference>
<name>A0A645IPW2_9ZZZZ</name>
<proteinExistence type="predicted"/>
<evidence type="ECO:0000313" key="1">
    <source>
        <dbReference type="EMBL" id="MPN53395.1"/>
    </source>
</evidence>
<protein>
    <submittedName>
        <fullName evidence="1">Uncharacterized protein</fullName>
    </submittedName>
</protein>
<accession>A0A645IPW2</accession>
<dbReference type="EMBL" id="VSSQ01120486">
    <property type="protein sequence ID" value="MPN53395.1"/>
    <property type="molecule type" value="Genomic_DNA"/>
</dbReference>
<dbReference type="AlphaFoldDB" id="A0A645IPW2"/>
<sequence length="69" mass="7675">MAGIAGKFYAHSLLIDGLHHADGGDGTVDAGQTRYQLGTPKRGQSHNIRYGYTHCSYFLLSEHHTFRIQ</sequence>
<gene>
    <name evidence="1" type="ORF">SDC9_201059</name>
</gene>
<organism evidence="1">
    <name type="scientific">bioreactor metagenome</name>
    <dbReference type="NCBI Taxonomy" id="1076179"/>
    <lineage>
        <taxon>unclassified sequences</taxon>
        <taxon>metagenomes</taxon>
        <taxon>ecological metagenomes</taxon>
    </lineage>
</organism>